<dbReference type="GO" id="GO:0009401">
    <property type="term" value="P:phosphoenolpyruvate-dependent sugar phosphotransferase system"/>
    <property type="evidence" value="ECO:0007669"/>
    <property type="project" value="InterPro"/>
</dbReference>
<dbReference type="PROSITE" id="PS00369">
    <property type="entry name" value="PTS_HPR_HIS"/>
    <property type="match status" value="1"/>
</dbReference>
<dbReference type="PANTHER" id="PTHR38594:SF1">
    <property type="entry name" value="PEP-DEPENDENT DIHYDROXYACETONE KINASE, PHOSPHORYL DONOR SUBUNIT DHAM"/>
    <property type="match status" value="1"/>
</dbReference>
<evidence type="ECO:0000313" key="12">
    <source>
        <dbReference type="Proteomes" id="UP000289805"/>
    </source>
</evidence>
<evidence type="ECO:0000259" key="8">
    <source>
        <dbReference type="PROSITE" id="PS51096"/>
    </source>
</evidence>
<dbReference type="CDD" id="cd00367">
    <property type="entry name" value="PTS-HPr_like"/>
    <property type="match status" value="1"/>
</dbReference>
<dbReference type="RefSeq" id="WP_030150627.1">
    <property type="nucleotide sequence ID" value="NZ_JOFV01000004.1"/>
</dbReference>
<evidence type="ECO:0000313" key="13">
    <source>
        <dbReference type="Proteomes" id="UP000290517"/>
    </source>
</evidence>
<dbReference type="NCBIfam" id="TIGR01003">
    <property type="entry name" value="PTS_HPr_family"/>
    <property type="match status" value="1"/>
</dbReference>
<organism evidence="11 12">
    <name type="scientific">Oerskovia turbata</name>
    <dbReference type="NCBI Taxonomy" id="1713"/>
    <lineage>
        <taxon>Bacteria</taxon>
        <taxon>Bacillati</taxon>
        <taxon>Actinomycetota</taxon>
        <taxon>Actinomycetes</taxon>
        <taxon>Micrococcales</taxon>
        <taxon>Cellulomonadaceae</taxon>
        <taxon>Oerskovia</taxon>
    </lineage>
</organism>
<dbReference type="Pfam" id="PF00381">
    <property type="entry name" value="PTS-HPr"/>
    <property type="match status" value="1"/>
</dbReference>
<evidence type="ECO:0000313" key="11">
    <source>
        <dbReference type="EMBL" id="RXR35651.1"/>
    </source>
</evidence>
<gene>
    <name evidence="10" type="ORF">EQW73_00935</name>
    <name evidence="11" type="ORF">EQW78_04815</name>
</gene>
<dbReference type="GO" id="GO:0016020">
    <property type="term" value="C:membrane"/>
    <property type="evidence" value="ECO:0007669"/>
    <property type="project" value="InterPro"/>
</dbReference>
<feature type="domain" description="HPr" evidence="9">
    <location>
        <begin position="172"/>
        <end position="255"/>
    </location>
</feature>
<dbReference type="NCBIfam" id="TIGR02364">
    <property type="entry name" value="dha_pts"/>
    <property type="match status" value="1"/>
</dbReference>
<keyword evidence="6" id="KW-0808">Transferase</keyword>
<dbReference type="InterPro" id="IPR004701">
    <property type="entry name" value="PTS_EIIA_man-typ"/>
</dbReference>
<dbReference type="InterPro" id="IPR000032">
    <property type="entry name" value="HPr-like"/>
</dbReference>
<protein>
    <recommendedName>
        <fullName evidence="5">Phosphocarrier protein HPr</fullName>
        <ecNumber evidence="4">2.7.1.121</ecNumber>
    </recommendedName>
</protein>
<dbReference type="Proteomes" id="UP000289805">
    <property type="component" value="Unassembled WGS sequence"/>
</dbReference>
<dbReference type="EC" id="2.7.1.121" evidence="4"/>
<dbReference type="Proteomes" id="UP000290517">
    <property type="component" value="Unassembled WGS sequence"/>
</dbReference>
<name>A0A4Q1KZ24_9CELL</name>
<comment type="function">
    <text evidence="3">General (non sugar-specific) component of the phosphoenolpyruvate-dependent sugar phosphotransferase system (sugar PTS). This major carbohydrate active-transport system catalyzes the phosphorylation of incoming sugar substrates concomitantly with their translocation across the cell membrane. The phosphoryl group from phosphoenolpyruvate (PEP) is transferred to the phosphoryl carrier protein HPr by enzyme I. Phospho-HPr then transfers it to the PTS EIIA domain.</text>
</comment>
<comment type="function">
    <text evidence="2">Component of the dihydroxyacetone kinase complex, which is responsible for the phosphoenolpyruvate (PEP)-dependent phosphorylation of dihydroxyacetone. DhaM serves as the phosphoryl donor. Is phosphorylated by phosphoenolpyruvate in an EI- and HPr-dependent reaction, and a phosphorelay system on histidine residues finally leads to phosphoryl transfer to DhaL and dihydroxyacetone.</text>
</comment>
<dbReference type="InterPro" id="IPR036662">
    <property type="entry name" value="PTS_EIIA_man-typ_sf"/>
</dbReference>
<comment type="catalytic activity">
    <reaction evidence="1">
        <text>dihydroxyacetone + phosphoenolpyruvate = dihydroxyacetone phosphate + pyruvate</text>
        <dbReference type="Rhea" id="RHEA:18381"/>
        <dbReference type="ChEBI" id="CHEBI:15361"/>
        <dbReference type="ChEBI" id="CHEBI:16016"/>
        <dbReference type="ChEBI" id="CHEBI:57642"/>
        <dbReference type="ChEBI" id="CHEBI:58702"/>
        <dbReference type="EC" id="2.7.1.121"/>
    </reaction>
</comment>
<sequence>MTTPQVGDRARIALVLVSHSARLAQGAAELAAQMAPGVLLLPAGGTDDGSLGTSYDVVAAAVDEGLVGTEGVVVLADLGSAVMTIESVIELDDSLEGRVVLADAPFVEGAVAAAVTAHGGGALAEVLASAEAAGGTFAQSAAGAGAGGEFVPAAGPADQLAGAAGIEDDSPGAPRAVTLRNPLGLHARPAAILARLVAGYDAKVTINGVNAASVLEMMKLGATGGRELVIAAEGPQANEARDAALAAVEGGFGEV</sequence>
<accession>A0A4Q1KZ24</accession>
<feature type="domain" description="PTS EIIA type-4" evidence="8">
    <location>
        <begin position="11"/>
        <end position="138"/>
    </location>
</feature>
<evidence type="ECO:0000256" key="5">
    <source>
        <dbReference type="ARBA" id="ARBA00020422"/>
    </source>
</evidence>
<evidence type="ECO:0000256" key="2">
    <source>
        <dbReference type="ARBA" id="ARBA00002788"/>
    </source>
</evidence>
<proteinExistence type="predicted"/>
<evidence type="ECO:0000256" key="6">
    <source>
        <dbReference type="ARBA" id="ARBA00022679"/>
    </source>
</evidence>
<evidence type="ECO:0000313" key="10">
    <source>
        <dbReference type="EMBL" id="RXR27911.1"/>
    </source>
</evidence>
<comment type="caution">
    <text evidence="11">The sequence shown here is derived from an EMBL/GenBank/DDBJ whole genome shotgun (WGS) entry which is preliminary data.</text>
</comment>
<keyword evidence="13" id="KW-1185">Reference proteome</keyword>
<dbReference type="PRINTS" id="PR00107">
    <property type="entry name" value="PHOSPHOCPHPR"/>
</dbReference>
<evidence type="ECO:0000256" key="7">
    <source>
        <dbReference type="ARBA" id="ARBA00046577"/>
    </source>
</evidence>
<evidence type="ECO:0000259" key="9">
    <source>
        <dbReference type="PROSITE" id="PS51350"/>
    </source>
</evidence>
<dbReference type="PROSITE" id="PS51096">
    <property type="entry name" value="PTS_EIIA_TYPE_4"/>
    <property type="match status" value="1"/>
</dbReference>
<dbReference type="EMBL" id="SDJR01000001">
    <property type="protein sequence ID" value="RXR27911.1"/>
    <property type="molecule type" value="Genomic_DNA"/>
</dbReference>
<dbReference type="InterPro" id="IPR001020">
    <property type="entry name" value="PTS_HPr_His_P_site"/>
</dbReference>
<dbReference type="SUPFAM" id="SSF53062">
    <property type="entry name" value="PTS system fructose IIA component-like"/>
    <property type="match status" value="1"/>
</dbReference>
<dbReference type="InterPro" id="IPR012844">
    <property type="entry name" value="DhaM_N"/>
</dbReference>
<comment type="subunit">
    <text evidence="7">Homodimer. The dihydroxyacetone kinase complex is composed of a homodimer of DhaM, a homodimer of DhaK and the subunit DhaL.</text>
</comment>
<evidence type="ECO:0000256" key="3">
    <source>
        <dbReference type="ARBA" id="ARBA00003681"/>
    </source>
</evidence>
<evidence type="ECO:0000256" key="1">
    <source>
        <dbReference type="ARBA" id="ARBA00001113"/>
    </source>
</evidence>
<dbReference type="SUPFAM" id="SSF55594">
    <property type="entry name" value="HPr-like"/>
    <property type="match status" value="1"/>
</dbReference>
<reference evidence="12 13" key="1">
    <citation type="submission" date="2019-01" db="EMBL/GenBank/DDBJ databases">
        <title>Oerskovia turbata Genome sequencing and assembly.</title>
        <authorList>
            <person name="Dou T."/>
        </authorList>
    </citation>
    <scope>NUCLEOTIDE SEQUENCE [LARGE SCALE GENOMIC DNA]</scope>
    <source>
        <strain evidence="11 12">JCM12123</strain>
        <strain evidence="10 13">JCM3160</strain>
    </source>
</reference>
<dbReference type="GO" id="GO:0047324">
    <property type="term" value="F:phosphoenolpyruvate-glycerone phosphotransferase activity"/>
    <property type="evidence" value="ECO:0007669"/>
    <property type="project" value="UniProtKB-EC"/>
</dbReference>
<dbReference type="AlphaFoldDB" id="A0A4Q1KZ24"/>
<dbReference type="EMBL" id="SDJQ01000007">
    <property type="protein sequence ID" value="RXR35651.1"/>
    <property type="molecule type" value="Genomic_DNA"/>
</dbReference>
<dbReference type="PROSITE" id="PS51350">
    <property type="entry name" value="PTS_HPR_DOM"/>
    <property type="match status" value="1"/>
</dbReference>
<dbReference type="InterPro" id="IPR039643">
    <property type="entry name" value="DhaM"/>
</dbReference>
<dbReference type="Pfam" id="PF03610">
    <property type="entry name" value="EIIA-man"/>
    <property type="match status" value="1"/>
</dbReference>
<dbReference type="Gene3D" id="3.30.1340.10">
    <property type="entry name" value="HPr-like"/>
    <property type="match status" value="1"/>
</dbReference>
<dbReference type="OrthoDB" id="350754at2"/>
<dbReference type="PANTHER" id="PTHR38594">
    <property type="entry name" value="PEP-DEPENDENT DIHYDROXYACETONE KINASE, PHOSPHORYL DONOR SUBUNIT DHAM"/>
    <property type="match status" value="1"/>
</dbReference>
<dbReference type="STRING" id="1713.GCA_000718325_01074"/>
<dbReference type="Gene3D" id="3.40.50.510">
    <property type="entry name" value="Phosphotransferase system, mannose-type IIA component"/>
    <property type="match status" value="1"/>
</dbReference>
<evidence type="ECO:0000256" key="4">
    <source>
        <dbReference type="ARBA" id="ARBA00012095"/>
    </source>
</evidence>
<dbReference type="GO" id="GO:0019563">
    <property type="term" value="P:glycerol catabolic process"/>
    <property type="evidence" value="ECO:0007669"/>
    <property type="project" value="InterPro"/>
</dbReference>
<dbReference type="InterPro" id="IPR035895">
    <property type="entry name" value="HPr-like_sf"/>
</dbReference>